<dbReference type="Proteomes" id="UP000579945">
    <property type="component" value="Unassembled WGS sequence"/>
</dbReference>
<reference evidence="2 3" key="1">
    <citation type="submission" date="2020-08" db="EMBL/GenBank/DDBJ databases">
        <title>Sequencing the genomes of 1000 actinobacteria strains.</title>
        <authorList>
            <person name="Klenk H.-P."/>
        </authorList>
    </citation>
    <scope>NUCLEOTIDE SEQUENCE [LARGE SCALE GENOMIC DNA]</scope>
    <source>
        <strain evidence="2 3">DSM 44320</strain>
    </source>
</reference>
<organism evidence="2 3">
    <name type="scientific">Nonomuraea dietziae</name>
    <dbReference type="NCBI Taxonomy" id="65515"/>
    <lineage>
        <taxon>Bacteria</taxon>
        <taxon>Bacillati</taxon>
        <taxon>Actinomycetota</taxon>
        <taxon>Actinomycetes</taxon>
        <taxon>Streptosporangiales</taxon>
        <taxon>Streptosporangiaceae</taxon>
        <taxon>Nonomuraea</taxon>
    </lineage>
</organism>
<evidence type="ECO:0000313" key="3">
    <source>
        <dbReference type="Proteomes" id="UP000579945"/>
    </source>
</evidence>
<proteinExistence type="predicted"/>
<protein>
    <submittedName>
        <fullName evidence="2">Uncharacterized protein</fullName>
    </submittedName>
</protein>
<comment type="caution">
    <text evidence="2">The sequence shown here is derived from an EMBL/GenBank/DDBJ whole genome shotgun (WGS) entry which is preliminary data.</text>
</comment>
<keyword evidence="3" id="KW-1185">Reference proteome</keyword>
<accession>A0A7W5V4J0</accession>
<sequence>MTSSPALTDNGTAVSGNSSSTRFLANVCSETITETLRAPSAVAAIAWCVWLSLIGYLWARATFTKRA</sequence>
<dbReference type="EMBL" id="JACIBV010000001">
    <property type="protein sequence ID" value="MBB3724900.1"/>
    <property type="molecule type" value="Genomic_DNA"/>
</dbReference>
<gene>
    <name evidence="2" type="ORF">FHR33_000760</name>
</gene>
<evidence type="ECO:0000256" key="1">
    <source>
        <dbReference type="SAM" id="Phobius"/>
    </source>
</evidence>
<keyword evidence="1" id="KW-0812">Transmembrane</keyword>
<feature type="transmembrane region" description="Helical" evidence="1">
    <location>
        <begin position="41"/>
        <end position="59"/>
    </location>
</feature>
<dbReference type="AlphaFoldDB" id="A0A7W5V4J0"/>
<evidence type="ECO:0000313" key="2">
    <source>
        <dbReference type="EMBL" id="MBB3724900.1"/>
    </source>
</evidence>
<keyword evidence="1" id="KW-1133">Transmembrane helix</keyword>
<name>A0A7W5V4J0_9ACTN</name>
<keyword evidence="1" id="KW-0472">Membrane</keyword>